<proteinExistence type="predicted"/>
<feature type="compositionally biased region" description="Polar residues" evidence="1">
    <location>
        <begin position="424"/>
        <end position="441"/>
    </location>
</feature>
<evidence type="ECO:0000256" key="1">
    <source>
        <dbReference type="SAM" id="MobiDB-lite"/>
    </source>
</evidence>
<feature type="region of interest" description="Disordered" evidence="1">
    <location>
        <begin position="424"/>
        <end position="448"/>
    </location>
</feature>
<organism evidence="2">
    <name type="scientific">Pectinophora gossypiella</name>
    <name type="common">Cotton pink bollworm</name>
    <name type="synonym">Depressaria gossypiella</name>
    <dbReference type="NCBI Taxonomy" id="13191"/>
    <lineage>
        <taxon>Eukaryota</taxon>
        <taxon>Metazoa</taxon>
        <taxon>Ecdysozoa</taxon>
        <taxon>Arthropoda</taxon>
        <taxon>Hexapoda</taxon>
        <taxon>Insecta</taxon>
        <taxon>Pterygota</taxon>
        <taxon>Neoptera</taxon>
        <taxon>Endopterygota</taxon>
        <taxon>Lepidoptera</taxon>
        <taxon>Glossata</taxon>
        <taxon>Ditrysia</taxon>
        <taxon>Gelechioidea</taxon>
        <taxon>Gelechiidae</taxon>
        <taxon>Apatetrinae</taxon>
        <taxon>Pectinophora</taxon>
    </lineage>
</organism>
<feature type="compositionally biased region" description="Low complexity" evidence="1">
    <location>
        <begin position="1"/>
        <end position="14"/>
    </location>
</feature>
<name>A0A1E1VZU2_PECGO</name>
<feature type="region of interest" description="Disordered" evidence="1">
    <location>
        <begin position="1"/>
        <end position="146"/>
    </location>
</feature>
<sequence length="537" mass="56150">TYPSSGGLSGSGSSKPTYPSSGGLSGSGSSKPTYPSSGGLSGSGSSKPSYPSSGGLSGGGSNKPTYPSSGGLSGGGSSRPIYPSSGGLSGSGSNRPSHPSSSGSHSYPTSTGHLSGTGSGRPGYTPPSNNYRPHDGQYHSSNSYNTNHGYGHGGSYGHGYTHTYYTSPQYVYVHEYRNSDSRFGDLLTGLALYNLGRSHSHYHDHYYYDDYYRRRYDSPSSSYSPSVRPTNPATCTLKVKENGREESLKIPCEIVSTFTEGSTVEKTTNMVNTTVCETVTTIVNNTSAASVKNSSVVLSNTTQILPNGTLVNVTFSNNASLGSTRPSILANTSSQVNLSTTAPGTTMLPNGTLVTLPVNSSISPNTYPVPTSILYYPNGTLITNESETAVSSSTYPPTALGVLPIGSSIENASATSAPVNVSTVNGTESTKTPLSSNSGPITQSSNVTTTNVTKCTTTSAVDPLTVKGPPIRSSNMECMVEINTGSSTMRNPVDCKVLMEYSKMPDPKKDVGILPARSTLKQWIEKPPWWLSVFIGV</sequence>
<feature type="compositionally biased region" description="Low complexity" evidence="1">
    <location>
        <begin position="91"/>
        <end position="114"/>
    </location>
</feature>
<feature type="non-terminal residue" evidence="2">
    <location>
        <position position="1"/>
    </location>
</feature>
<dbReference type="AlphaFoldDB" id="A0A1E1VZU2"/>
<gene>
    <name evidence="2" type="ORF">g.3476</name>
</gene>
<feature type="compositionally biased region" description="Low complexity" evidence="1">
    <location>
        <begin position="27"/>
        <end position="54"/>
    </location>
</feature>
<protein>
    <submittedName>
        <fullName evidence="2">Uncharacterized protein</fullName>
    </submittedName>
</protein>
<accession>A0A1E1VZU2</accession>
<evidence type="ECO:0000313" key="2">
    <source>
        <dbReference type="EMBL" id="JAT80204.1"/>
    </source>
</evidence>
<reference evidence="2" key="1">
    <citation type="submission" date="2015-09" db="EMBL/GenBank/DDBJ databases">
        <title>De novo assembly of Pectinophora gossypiella (Pink Bollworm) gut transcriptome.</title>
        <authorList>
            <person name="Tassone E.E."/>
        </authorList>
    </citation>
    <scope>NUCLEOTIDE SEQUENCE</scope>
</reference>
<dbReference type="EMBL" id="GDQN01010850">
    <property type="protein sequence ID" value="JAT80204.1"/>
    <property type="molecule type" value="Transcribed_RNA"/>
</dbReference>
<dbReference type="OrthoDB" id="7491889at2759"/>